<evidence type="ECO:0000256" key="3">
    <source>
        <dbReference type="SAM" id="Phobius"/>
    </source>
</evidence>
<dbReference type="PANTHER" id="PTHR14002:SF54">
    <property type="entry name" value="ZONA PELLUCIDA SPERM-BINDING PROTEIN 2"/>
    <property type="match status" value="1"/>
</dbReference>
<organism evidence="6 7">
    <name type="scientific">Clavelina lepadiformis</name>
    <name type="common">Light-bulb sea squirt</name>
    <name type="synonym">Ascidia lepadiformis</name>
    <dbReference type="NCBI Taxonomy" id="159417"/>
    <lineage>
        <taxon>Eukaryota</taxon>
        <taxon>Metazoa</taxon>
        <taxon>Chordata</taxon>
        <taxon>Tunicata</taxon>
        <taxon>Ascidiacea</taxon>
        <taxon>Aplousobranchia</taxon>
        <taxon>Clavelinidae</taxon>
        <taxon>Clavelina</taxon>
    </lineage>
</organism>
<evidence type="ECO:0000256" key="1">
    <source>
        <dbReference type="ARBA" id="ARBA00022729"/>
    </source>
</evidence>
<dbReference type="InterPro" id="IPR001507">
    <property type="entry name" value="ZP_dom"/>
</dbReference>
<evidence type="ECO:0000256" key="2">
    <source>
        <dbReference type="ARBA" id="ARBA00023157"/>
    </source>
</evidence>
<evidence type="ECO:0000313" key="6">
    <source>
        <dbReference type="EMBL" id="CAK8691415.1"/>
    </source>
</evidence>
<evidence type="ECO:0000313" key="7">
    <source>
        <dbReference type="Proteomes" id="UP001642483"/>
    </source>
</evidence>
<keyword evidence="3" id="KW-0472">Membrane</keyword>
<protein>
    <recommendedName>
        <fullName evidence="5">ZP domain-containing protein</fullName>
    </recommendedName>
</protein>
<evidence type="ECO:0000259" key="5">
    <source>
        <dbReference type="PROSITE" id="PS51034"/>
    </source>
</evidence>
<dbReference type="PROSITE" id="PS51034">
    <property type="entry name" value="ZP_2"/>
    <property type="match status" value="1"/>
</dbReference>
<keyword evidence="2" id="KW-1015">Disulfide bond</keyword>
<feature type="transmembrane region" description="Helical" evidence="3">
    <location>
        <begin position="611"/>
        <end position="630"/>
    </location>
</feature>
<keyword evidence="3" id="KW-1133">Transmembrane helix</keyword>
<dbReference type="InterPro" id="IPR042235">
    <property type="entry name" value="ZP-C_dom"/>
</dbReference>
<dbReference type="SMART" id="SM00241">
    <property type="entry name" value="ZP"/>
    <property type="match status" value="1"/>
</dbReference>
<feature type="signal peptide" evidence="4">
    <location>
        <begin position="1"/>
        <end position="23"/>
    </location>
</feature>
<evidence type="ECO:0000256" key="4">
    <source>
        <dbReference type="SAM" id="SignalP"/>
    </source>
</evidence>
<dbReference type="EMBL" id="CAWYQH010000119">
    <property type="protein sequence ID" value="CAK8691415.1"/>
    <property type="molecule type" value="Genomic_DNA"/>
</dbReference>
<comment type="caution">
    <text evidence="6">The sequence shown here is derived from an EMBL/GenBank/DDBJ whole genome shotgun (WGS) entry which is preliminary data.</text>
</comment>
<dbReference type="Pfam" id="PF00100">
    <property type="entry name" value="Zona_pellucida"/>
    <property type="match status" value="1"/>
</dbReference>
<dbReference type="SUPFAM" id="SSF57196">
    <property type="entry name" value="EGF/Laminin"/>
    <property type="match status" value="1"/>
</dbReference>
<name>A0ABP0GI40_CLALP</name>
<reference evidence="6 7" key="1">
    <citation type="submission" date="2024-02" db="EMBL/GenBank/DDBJ databases">
        <authorList>
            <person name="Daric V."/>
            <person name="Darras S."/>
        </authorList>
    </citation>
    <scope>NUCLEOTIDE SEQUENCE [LARGE SCALE GENOMIC DNA]</scope>
</reference>
<accession>A0ABP0GI40</accession>
<dbReference type="Gene3D" id="2.10.25.10">
    <property type="entry name" value="Laminin"/>
    <property type="match status" value="1"/>
</dbReference>
<feature type="domain" description="ZP" evidence="5">
    <location>
        <begin position="257"/>
        <end position="529"/>
    </location>
</feature>
<dbReference type="InterPro" id="IPR055355">
    <property type="entry name" value="ZP-C"/>
</dbReference>
<keyword evidence="1 4" id="KW-0732">Signal</keyword>
<keyword evidence="3" id="KW-0812">Transmembrane</keyword>
<gene>
    <name evidence="6" type="ORF">CVLEPA_LOCUS24126</name>
</gene>
<proteinExistence type="predicted"/>
<sequence length="645" mass="71191">MLQNRVVLCLVSILIYKAAPINGNVCSTSYTASSAVDTFPLTDHCIEVTKFSSEPAVVLVQGGTIPNGEDCKIYKGLSLDMEDLLRVIKNPGIGWVDIPEGSTFTVDCTSAADIVIGIMEVEYNSAEVLLPTPGTTAYEAQMLPYPTNFTDEVVFRSSVQCTFYIQNFGIGIKPDDWLFMLPDEDSPDAGFRVNSVYSFDTAETRSLQAKILRLQLASFGVSGNGDAYMFRITANESCVQDFPPTEPPPPPPSPELECGEDGEVKIRLSNDTLDDLQVEENDAIVISSLPVHDLNSIDLGCLANSTHPEFNLGITNCSSVESTGDLLQATFTVRRHIYFNQSQPIQRYNDSCVNLTCEWNLTVVVNSSAIFPEIKKLELDAVEEKGEFDVGISFTNDSTYSTELPENSAVKVSDYVHVKVDLTGVDLDSSLHLQLTDCWARPNEIATGSPMYSIINDSCPADNSFDPDDAIMIDRNYDVKYSIFKFRSFVWTLNQEQAIYVYCDVTICHNDVGSGCDSQPECPGDKRRKRDLESSQSQHRVVASGPIFIAQNKKEKCEELNGGCSDLCELRHDDVICSCYNGRKLQENGKTCEEAENHELVEIFEEKNDSILLAAVALVALVTIVVGVVLKQRSRSKKKNVLNVA</sequence>
<dbReference type="Proteomes" id="UP001642483">
    <property type="component" value="Unassembled WGS sequence"/>
</dbReference>
<dbReference type="Gene3D" id="2.60.40.4100">
    <property type="entry name" value="Zona pellucida, ZP-C domain"/>
    <property type="match status" value="1"/>
</dbReference>
<dbReference type="PANTHER" id="PTHR14002">
    <property type="entry name" value="ENDOGLIN/TGF-BETA RECEPTOR TYPE III"/>
    <property type="match status" value="1"/>
</dbReference>
<feature type="chain" id="PRO_5045824071" description="ZP domain-containing protein" evidence="4">
    <location>
        <begin position="24"/>
        <end position="645"/>
    </location>
</feature>
<keyword evidence="7" id="KW-1185">Reference proteome</keyword>